<keyword evidence="1" id="KW-0472">Membrane</keyword>
<dbReference type="EMBL" id="UZAN01042822">
    <property type="protein sequence ID" value="VDP76878.1"/>
    <property type="molecule type" value="Genomic_DNA"/>
</dbReference>
<gene>
    <name evidence="2" type="ORF">ECPE_LOCUS5907</name>
</gene>
<keyword evidence="1" id="KW-0812">Transmembrane</keyword>
<organism evidence="4">
    <name type="scientific">Echinostoma caproni</name>
    <dbReference type="NCBI Taxonomy" id="27848"/>
    <lineage>
        <taxon>Eukaryota</taxon>
        <taxon>Metazoa</taxon>
        <taxon>Spiralia</taxon>
        <taxon>Lophotrochozoa</taxon>
        <taxon>Platyhelminthes</taxon>
        <taxon>Trematoda</taxon>
        <taxon>Digenea</taxon>
        <taxon>Plagiorchiida</taxon>
        <taxon>Echinostomata</taxon>
        <taxon>Echinostomatoidea</taxon>
        <taxon>Echinostomatidae</taxon>
        <taxon>Echinostoma</taxon>
    </lineage>
</organism>
<sequence length="74" mass="8338">MPLVFRLPPQEYEFLALFVMVYWTLALGHAAADYSFLVGIPLLPLVVVQIALLMCVWRTLTSRATRQASSPKTD</sequence>
<evidence type="ECO:0000256" key="1">
    <source>
        <dbReference type="SAM" id="Phobius"/>
    </source>
</evidence>
<dbReference type="AlphaFoldDB" id="A0A183AG22"/>
<dbReference type="Proteomes" id="UP000272942">
    <property type="component" value="Unassembled WGS sequence"/>
</dbReference>
<reference evidence="4" key="1">
    <citation type="submission" date="2016-06" db="UniProtKB">
        <authorList>
            <consortium name="WormBaseParasite"/>
        </authorList>
    </citation>
    <scope>IDENTIFICATION</scope>
</reference>
<reference evidence="2 3" key="2">
    <citation type="submission" date="2018-11" db="EMBL/GenBank/DDBJ databases">
        <authorList>
            <consortium name="Pathogen Informatics"/>
        </authorList>
    </citation>
    <scope>NUCLEOTIDE SEQUENCE [LARGE SCALE GENOMIC DNA]</scope>
    <source>
        <strain evidence="2 3">Egypt</strain>
    </source>
</reference>
<evidence type="ECO:0000313" key="2">
    <source>
        <dbReference type="EMBL" id="VDP76878.1"/>
    </source>
</evidence>
<keyword evidence="1" id="KW-1133">Transmembrane helix</keyword>
<feature type="transmembrane region" description="Helical" evidence="1">
    <location>
        <begin position="12"/>
        <end position="32"/>
    </location>
</feature>
<name>A0A183AG22_9TREM</name>
<keyword evidence="3" id="KW-1185">Reference proteome</keyword>
<evidence type="ECO:0000313" key="4">
    <source>
        <dbReference type="WBParaSite" id="ECPE_0000592001-mRNA-1"/>
    </source>
</evidence>
<accession>A0A183AG22</accession>
<proteinExistence type="predicted"/>
<dbReference type="WBParaSite" id="ECPE_0000592001-mRNA-1">
    <property type="protein sequence ID" value="ECPE_0000592001-mRNA-1"/>
    <property type="gene ID" value="ECPE_0000592001"/>
</dbReference>
<dbReference type="OrthoDB" id="6282250at2759"/>
<evidence type="ECO:0000313" key="3">
    <source>
        <dbReference type="Proteomes" id="UP000272942"/>
    </source>
</evidence>
<protein>
    <submittedName>
        <fullName evidence="4">Conserved membrane protein</fullName>
    </submittedName>
</protein>
<feature type="transmembrane region" description="Helical" evidence="1">
    <location>
        <begin position="38"/>
        <end position="57"/>
    </location>
</feature>